<sequence>MKLKSLHLTSDLYENVKYDEHAIPLVTCIDNFDEYVSRQWSPHWHEGFEMTTVLHGICQYTIINNSHKENIKLTPGDGIFVNSGVLHSVKALKPQTKTACLVLPPTFFNFKSFEILRKNSISPILNSGVSEITWRASNKQESVITQGITELCQLSDADPDYELQSVELICRIWRLMAVQFRKSNQKQLSFTPNTQANRVRAAIQYIHENYHRPGVTANEIANAINISRAECFRSFKAIVNQTPIEYLNEYRMTMAEMMLTTTSRTVKEISTMCGYNTSSYFSSEFKKKYGTTPKQYRKLKH</sequence>
<evidence type="ECO:0000256" key="3">
    <source>
        <dbReference type="ARBA" id="ARBA00023163"/>
    </source>
</evidence>
<dbReference type="PROSITE" id="PS00041">
    <property type="entry name" value="HTH_ARAC_FAMILY_1"/>
    <property type="match status" value="1"/>
</dbReference>
<evidence type="ECO:0000259" key="4">
    <source>
        <dbReference type="PROSITE" id="PS01124"/>
    </source>
</evidence>
<reference evidence="5 6" key="1">
    <citation type="submission" date="2020-07" db="EMBL/GenBank/DDBJ databases">
        <title>Description of Limosilactobacillus balticus sp. nov., Limosilactobacillus agrestis sp. nov., Limosilactobacillus albertensis sp. nov., Limosilactobacillus rudii sp. nov., Limosilactobacillus fastidiosus sp. nov., five novel Limosilactobacillus species isolated from the vertebrate gastrointestinal tract, and proposal of 6 subspecies of Limosilactobacillus reuteri adapted to the gastrointestinal tract of specific vertebrate hosts.</title>
        <authorList>
            <person name="Li F."/>
            <person name="Cheng C."/>
            <person name="Zheng J."/>
            <person name="Quevedo R.M."/>
            <person name="Li J."/>
            <person name="Roos S."/>
            <person name="Gaenzle M.G."/>
            <person name="Walter J."/>
        </authorList>
    </citation>
    <scope>NUCLEOTIDE SEQUENCE [LARGE SCALE GENOMIC DNA]</scope>
    <source>
        <strain evidence="5 6">STM2_1</strain>
    </source>
</reference>
<dbReference type="SUPFAM" id="SSF46689">
    <property type="entry name" value="Homeodomain-like"/>
    <property type="match status" value="2"/>
</dbReference>
<comment type="caution">
    <text evidence="5">The sequence shown here is derived from an EMBL/GenBank/DDBJ whole genome shotgun (WGS) entry which is preliminary data.</text>
</comment>
<dbReference type="InterPro" id="IPR011051">
    <property type="entry name" value="RmlC_Cupin_sf"/>
</dbReference>
<feature type="domain" description="HTH araC/xylS-type" evidence="4">
    <location>
        <begin position="200"/>
        <end position="299"/>
    </location>
</feature>
<keyword evidence="6" id="KW-1185">Reference proteome</keyword>
<name>A0A7W3YMT9_9LACO</name>
<dbReference type="InterPro" id="IPR009057">
    <property type="entry name" value="Homeodomain-like_sf"/>
</dbReference>
<gene>
    <name evidence="5" type="ORF">H5S09_01425</name>
</gene>
<protein>
    <submittedName>
        <fullName evidence="5">Helix-turn-helix transcriptional regulator</fullName>
    </submittedName>
</protein>
<dbReference type="PANTHER" id="PTHR43280:SF28">
    <property type="entry name" value="HTH-TYPE TRANSCRIPTIONAL ACTIVATOR RHAS"/>
    <property type="match status" value="1"/>
</dbReference>
<dbReference type="Gene3D" id="1.10.10.60">
    <property type="entry name" value="Homeodomain-like"/>
    <property type="match status" value="2"/>
</dbReference>
<dbReference type="PROSITE" id="PS01124">
    <property type="entry name" value="HTH_ARAC_FAMILY_2"/>
    <property type="match status" value="1"/>
</dbReference>
<dbReference type="InterPro" id="IPR018062">
    <property type="entry name" value="HTH_AraC-typ_CS"/>
</dbReference>
<dbReference type="GO" id="GO:0003700">
    <property type="term" value="F:DNA-binding transcription factor activity"/>
    <property type="evidence" value="ECO:0007669"/>
    <property type="project" value="InterPro"/>
</dbReference>
<keyword evidence="3" id="KW-0804">Transcription</keyword>
<dbReference type="AlphaFoldDB" id="A0A7W3YMT9"/>
<evidence type="ECO:0000313" key="5">
    <source>
        <dbReference type="EMBL" id="MBB1096632.1"/>
    </source>
</evidence>
<dbReference type="InterPro" id="IPR014710">
    <property type="entry name" value="RmlC-like_jellyroll"/>
</dbReference>
<organism evidence="5 6">
    <name type="scientific">Limosilactobacillus rudii</name>
    <dbReference type="NCBI Taxonomy" id="2759755"/>
    <lineage>
        <taxon>Bacteria</taxon>
        <taxon>Bacillati</taxon>
        <taxon>Bacillota</taxon>
        <taxon>Bacilli</taxon>
        <taxon>Lactobacillales</taxon>
        <taxon>Lactobacillaceae</taxon>
        <taxon>Limosilactobacillus</taxon>
    </lineage>
</organism>
<proteinExistence type="predicted"/>
<evidence type="ECO:0000313" key="6">
    <source>
        <dbReference type="Proteomes" id="UP000517106"/>
    </source>
</evidence>
<dbReference type="Pfam" id="PF12833">
    <property type="entry name" value="HTH_18"/>
    <property type="match status" value="1"/>
</dbReference>
<dbReference type="SMART" id="SM00342">
    <property type="entry name" value="HTH_ARAC"/>
    <property type="match status" value="1"/>
</dbReference>
<accession>A0A7W3YMT9</accession>
<dbReference type="InterPro" id="IPR018060">
    <property type="entry name" value="HTH_AraC"/>
</dbReference>
<dbReference type="Proteomes" id="UP000517106">
    <property type="component" value="Unassembled WGS sequence"/>
</dbReference>
<dbReference type="Gene3D" id="2.60.120.10">
    <property type="entry name" value="Jelly Rolls"/>
    <property type="match status" value="1"/>
</dbReference>
<evidence type="ECO:0000256" key="1">
    <source>
        <dbReference type="ARBA" id="ARBA00023015"/>
    </source>
</evidence>
<dbReference type="InterPro" id="IPR020449">
    <property type="entry name" value="Tscrpt_reg_AraC-type_HTH"/>
</dbReference>
<dbReference type="PRINTS" id="PR00032">
    <property type="entry name" value="HTHARAC"/>
</dbReference>
<dbReference type="EMBL" id="JACIVA010000016">
    <property type="protein sequence ID" value="MBB1096632.1"/>
    <property type="molecule type" value="Genomic_DNA"/>
</dbReference>
<dbReference type="GO" id="GO:0043565">
    <property type="term" value="F:sequence-specific DNA binding"/>
    <property type="evidence" value="ECO:0007669"/>
    <property type="project" value="InterPro"/>
</dbReference>
<dbReference type="PANTHER" id="PTHR43280">
    <property type="entry name" value="ARAC-FAMILY TRANSCRIPTIONAL REGULATOR"/>
    <property type="match status" value="1"/>
</dbReference>
<keyword evidence="2" id="KW-0238">DNA-binding</keyword>
<dbReference type="SUPFAM" id="SSF51182">
    <property type="entry name" value="RmlC-like cupins"/>
    <property type="match status" value="1"/>
</dbReference>
<dbReference type="RefSeq" id="WP_182595246.1">
    <property type="nucleotide sequence ID" value="NZ_JACIVA010000016.1"/>
</dbReference>
<keyword evidence="1" id="KW-0805">Transcription regulation</keyword>
<evidence type="ECO:0000256" key="2">
    <source>
        <dbReference type="ARBA" id="ARBA00023125"/>
    </source>
</evidence>